<dbReference type="PROSITE" id="PS51471">
    <property type="entry name" value="FE2OG_OXY"/>
    <property type="match status" value="1"/>
</dbReference>
<evidence type="ECO:0000259" key="5">
    <source>
        <dbReference type="PROSITE" id="PS51471"/>
    </source>
</evidence>
<dbReference type="Proteomes" id="UP001281410">
    <property type="component" value="Unassembled WGS sequence"/>
</dbReference>
<dbReference type="Pfam" id="PF14226">
    <property type="entry name" value="DIOX_N"/>
    <property type="match status" value="1"/>
</dbReference>
<dbReference type="InterPro" id="IPR050295">
    <property type="entry name" value="Plant_2OG-oxidoreductases"/>
</dbReference>
<proteinExistence type="inferred from homology"/>
<dbReference type="GO" id="GO:0046872">
    <property type="term" value="F:metal ion binding"/>
    <property type="evidence" value="ECO:0007669"/>
    <property type="project" value="UniProtKB-KW"/>
</dbReference>
<protein>
    <recommendedName>
        <fullName evidence="5">Fe2OG dioxygenase domain-containing protein</fullName>
    </recommendedName>
</protein>
<name>A0AAE0ED31_9ROSI</name>
<evidence type="ECO:0000313" key="6">
    <source>
        <dbReference type="EMBL" id="KAK3223447.1"/>
    </source>
</evidence>
<dbReference type="AlphaFoldDB" id="A0AAE0ED31"/>
<evidence type="ECO:0000256" key="3">
    <source>
        <dbReference type="ARBA" id="ARBA00023004"/>
    </source>
</evidence>
<evidence type="ECO:0000313" key="7">
    <source>
        <dbReference type="Proteomes" id="UP001281410"/>
    </source>
</evidence>
<dbReference type="EMBL" id="JANJYJ010000003">
    <property type="protein sequence ID" value="KAK3223447.1"/>
    <property type="molecule type" value="Genomic_DNA"/>
</dbReference>
<dbReference type="InterPro" id="IPR005123">
    <property type="entry name" value="Oxoglu/Fe-dep_dioxygenase_dom"/>
</dbReference>
<dbReference type="InterPro" id="IPR026992">
    <property type="entry name" value="DIOX_N"/>
</dbReference>
<dbReference type="Gene3D" id="2.60.120.330">
    <property type="entry name" value="B-lactam Antibiotic, Isopenicillin N Synthase, Chain"/>
    <property type="match status" value="1"/>
</dbReference>
<accession>A0AAE0ED31</accession>
<keyword evidence="7" id="KW-1185">Reference proteome</keyword>
<evidence type="ECO:0000256" key="2">
    <source>
        <dbReference type="ARBA" id="ARBA00022723"/>
    </source>
</evidence>
<dbReference type="Pfam" id="PF03171">
    <property type="entry name" value="2OG-FeII_Oxy"/>
    <property type="match status" value="1"/>
</dbReference>
<keyword evidence="3 4" id="KW-0408">Iron</keyword>
<keyword evidence="2 4" id="KW-0479">Metal-binding</keyword>
<dbReference type="PANTHER" id="PTHR47991">
    <property type="entry name" value="OXOGLUTARATE/IRON-DEPENDENT DIOXYGENASE"/>
    <property type="match status" value="1"/>
</dbReference>
<dbReference type="InterPro" id="IPR044861">
    <property type="entry name" value="IPNS-like_FE2OG_OXY"/>
</dbReference>
<evidence type="ECO:0000256" key="4">
    <source>
        <dbReference type="RuleBase" id="RU003682"/>
    </source>
</evidence>
<reference evidence="6" key="1">
    <citation type="journal article" date="2023" name="Plant J.">
        <title>Genome sequences and population genomics provide insights into the demographic history, inbreeding, and mutation load of two 'living fossil' tree species of Dipteronia.</title>
        <authorList>
            <person name="Feng Y."/>
            <person name="Comes H.P."/>
            <person name="Chen J."/>
            <person name="Zhu S."/>
            <person name="Lu R."/>
            <person name="Zhang X."/>
            <person name="Li P."/>
            <person name="Qiu J."/>
            <person name="Olsen K.M."/>
            <person name="Qiu Y."/>
        </authorList>
    </citation>
    <scope>NUCLEOTIDE SEQUENCE</scope>
    <source>
        <strain evidence="6">NBL</strain>
    </source>
</reference>
<feature type="domain" description="Fe2OG dioxygenase" evidence="5">
    <location>
        <begin position="203"/>
        <end position="303"/>
    </location>
</feature>
<keyword evidence="4" id="KW-0560">Oxidoreductase</keyword>
<organism evidence="6 7">
    <name type="scientific">Dipteronia sinensis</name>
    <dbReference type="NCBI Taxonomy" id="43782"/>
    <lineage>
        <taxon>Eukaryota</taxon>
        <taxon>Viridiplantae</taxon>
        <taxon>Streptophyta</taxon>
        <taxon>Embryophyta</taxon>
        <taxon>Tracheophyta</taxon>
        <taxon>Spermatophyta</taxon>
        <taxon>Magnoliopsida</taxon>
        <taxon>eudicotyledons</taxon>
        <taxon>Gunneridae</taxon>
        <taxon>Pentapetalae</taxon>
        <taxon>rosids</taxon>
        <taxon>malvids</taxon>
        <taxon>Sapindales</taxon>
        <taxon>Sapindaceae</taxon>
        <taxon>Hippocastanoideae</taxon>
        <taxon>Acereae</taxon>
        <taxon>Dipteronia</taxon>
    </lineage>
</organism>
<dbReference type="InterPro" id="IPR027443">
    <property type="entry name" value="IPNS-like_sf"/>
</dbReference>
<comment type="similarity">
    <text evidence="1 4">Belongs to the iron/ascorbate-dependent oxidoreductase family.</text>
</comment>
<dbReference type="GO" id="GO:0016491">
    <property type="term" value="F:oxidoreductase activity"/>
    <property type="evidence" value="ECO:0007669"/>
    <property type="project" value="UniProtKB-KW"/>
</dbReference>
<dbReference type="SUPFAM" id="SSF51197">
    <property type="entry name" value="Clavaminate synthase-like"/>
    <property type="match status" value="1"/>
</dbReference>
<comment type="caution">
    <text evidence="6">The sequence shown here is derived from an EMBL/GenBank/DDBJ whole genome shotgun (WGS) entry which is preliminary data.</text>
</comment>
<sequence>METSSFRWTSSDSTIPTNFILPENKRPHLSQVSALSSIPIIDLKNYTGNGDGDDVPSSLVEKISQACEEYGFFQIINHGIPEELCNKMMDAVAKLFESMPPEERKQFFTTDLTKQVKLFKYYINTDSANTQDKVQMWSESFSHPWHRIDNTSHLLPRNPPDYREVFGEYSKEIYELMNRLLRLISQGLGLEKDCLKRRVGENPSLKAQSNYYPPCPEPELTLGLNVHTDLNALTVLRQSPGVTGLQVIKDGEWVAVDFVPNAFVINLGDQIQVLSNGRYKSVHHRAVTNKEQRRVTLAMFYGPNRDSVIGSVEELVDEHHPPLYRNYRYSEFQDEFFRQVGTRRMAKEAFQLTKCS</sequence>
<gene>
    <name evidence="6" type="ORF">Dsin_010472</name>
</gene>
<evidence type="ECO:0000256" key="1">
    <source>
        <dbReference type="ARBA" id="ARBA00008056"/>
    </source>
</evidence>
<dbReference type="PRINTS" id="PR00682">
    <property type="entry name" value="IPNSYNTHASE"/>
</dbReference>